<dbReference type="Proteomes" id="UP001605036">
    <property type="component" value="Unassembled WGS sequence"/>
</dbReference>
<comment type="caution">
    <text evidence="2">The sequence shown here is derived from an EMBL/GenBank/DDBJ whole genome shotgun (WGS) entry which is preliminary data.</text>
</comment>
<evidence type="ECO:0000313" key="2">
    <source>
        <dbReference type="EMBL" id="KAL2642608.1"/>
    </source>
</evidence>
<keyword evidence="1" id="KW-0472">Membrane</keyword>
<keyword evidence="1" id="KW-0812">Transmembrane</keyword>
<gene>
    <name evidence="2" type="ORF">R1flu_010195</name>
</gene>
<dbReference type="AlphaFoldDB" id="A0ABD1Z4E4"/>
<proteinExistence type="predicted"/>
<evidence type="ECO:0000313" key="3">
    <source>
        <dbReference type="Proteomes" id="UP001605036"/>
    </source>
</evidence>
<protein>
    <submittedName>
        <fullName evidence="2">Uncharacterized protein</fullName>
    </submittedName>
</protein>
<feature type="transmembrane region" description="Helical" evidence="1">
    <location>
        <begin position="57"/>
        <end position="77"/>
    </location>
</feature>
<reference evidence="2 3" key="1">
    <citation type="submission" date="2024-09" db="EMBL/GenBank/DDBJ databases">
        <title>Chromosome-scale assembly of Riccia fluitans.</title>
        <authorList>
            <person name="Paukszto L."/>
            <person name="Sawicki J."/>
            <person name="Karawczyk K."/>
            <person name="Piernik-Szablinska J."/>
            <person name="Szczecinska M."/>
            <person name="Mazdziarz M."/>
        </authorList>
    </citation>
    <scope>NUCLEOTIDE SEQUENCE [LARGE SCALE GENOMIC DNA]</scope>
    <source>
        <strain evidence="2">Rf_01</strain>
        <tissue evidence="2">Aerial parts of the thallus</tissue>
    </source>
</reference>
<evidence type="ECO:0000256" key="1">
    <source>
        <dbReference type="SAM" id="Phobius"/>
    </source>
</evidence>
<keyword evidence="1" id="KW-1133">Transmembrane helix</keyword>
<accession>A0ABD1Z4E4</accession>
<dbReference type="EMBL" id="JBHFFA010000002">
    <property type="protein sequence ID" value="KAL2642608.1"/>
    <property type="molecule type" value="Genomic_DNA"/>
</dbReference>
<name>A0ABD1Z4E4_9MARC</name>
<keyword evidence="3" id="KW-1185">Reference proteome</keyword>
<organism evidence="2 3">
    <name type="scientific">Riccia fluitans</name>
    <dbReference type="NCBI Taxonomy" id="41844"/>
    <lineage>
        <taxon>Eukaryota</taxon>
        <taxon>Viridiplantae</taxon>
        <taxon>Streptophyta</taxon>
        <taxon>Embryophyta</taxon>
        <taxon>Marchantiophyta</taxon>
        <taxon>Marchantiopsida</taxon>
        <taxon>Marchantiidae</taxon>
        <taxon>Marchantiales</taxon>
        <taxon>Ricciaceae</taxon>
        <taxon>Riccia</taxon>
    </lineage>
</organism>
<sequence>MTFEINTSGTLPGSHPSVDRFHFMTKQNQAHQKRLVAGDLQRSSIINFFSVIRCRSFSAILISVTMDNLLVAAVIAFSSPSVIPALF</sequence>